<feature type="transmembrane region" description="Helical" evidence="9">
    <location>
        <begin position="75"/>
        <end position="96"/>
    </location>
</feature>
<evidence type="ECO:0000256" key="1">
    <source>
        <dbReference type="ARBA" id="ARBA00004141"/>
    </source>
</evidence>
<keyword evidence="3 9" id="KW-0812">Transmembrane</keyword>
<evidence type="ECO:0000259" key="10">
    <source>
        <dbReference type="Pfam" id="PF07885"/>
    </source>
</evidence>
<reference evidence="11" key="1">
    <citation type="submission" date="2020-09" db="EMBL/GenBank/DDBJ databases">
        <authorList>
            <person name="Kikuchi T."/>
        </authorList>
    </citation>
    <scope>NUCLEOTIDE SEQUENCE</scope>
    <source>
        <strain evidence="11">SH1</strain>
    </source>
</reference>
<proteinExistence type="predicted"/>
<feature type="compositionally biased region" description="Polar residues" evidence="8">
    <location>
        <begin position="415"/>
        <end position="447"/>
    </location>
</feature>
<keyword evidence="6 9" id="KW-0472">Membrane</keyword>
<feature type="compositionally biased region" description="Basic and acidic residues" evidence="8">
    <location>
        <begin position="250"/>
        <end position="267"/>
    </location>
</feature>
<keyword evidence="5" id="KW-0406">Ion transport</keyword>
<dbReference type="PANTHER" id="PTHR11003:SF86">
    <property type="entry name" value="POTASSIUM CHANNEL DOMAIN-CONTAINING PROTEIN"/>
    <property type="match status" value="1"/>
</dbReference>
<feature type="region of interest" description="Disordered" evidence="8">
    <location>
        <begin position="344"/>
        <end position="391"/>
    </location>
</feature>
<accession>A0A811LB47</accession>
<feature type="region of interest" description="Disordered" evidence="8">
    <location>
        <begin position="524"/>
        <end position="549"/>
    </location>
</feature>
<feature type="compositionally biased region" description="Polar residues" evidence="8">
    <location>
        <begin position="375"/>
        <end position="391"/>
    </location>
</feature>
<dbReference type="InterPro" id="IPR003280">
    <property type="entry name" value="2pore_dom_K_chnl"/>
</dbReference>
<name>A0A811LB47_9BILA</name>
<evidence type="ECO:0000313" key="11">
    <source>
        <dbReference type="EMBL" id="CAD5224747.1"/>
    </source>
</evidence>
<feature type="compositionally biased region" description="Polar residues" evidence="8">
    <location>
        <begin position="344"/>
        <end position="354"/>
    </location>
</feature>
<protein>
    <recommendedName>
        <fullName evidence="10">Potassium channel domain-containing protein</fullName>
    </recommendedName>
</protein>
<organism evidence="11 12">
    <name type="scientific">Bursaphelenchus okinawaensis</name>
    <dbReference type="NCBI Taxonomy" id="465554"/>
    <lineage>
        <taxon>Eukaryota</taxon>
        <taxon>Metazoa</taxon>
        <taxon>Ecdysozoa</taxon>
        <taxon>Nematoda</taxon>
        <taxon>Chromadorea</taxon>
        <taxon>Rhabditida</taxon>
        <taxon>Tylenchina</taxon>
        <taxon>Tylenchomorpha</taxon>
        <taxon>Aphelenchoidea</taxon>
        <taxon>Aphelenchoididae</taxon>
        <taxon>Bursaphelenchus</taxon>
    </lineage>
</organism>
<keyword evidence="2" id="KW-0813">Transport</keyword>
<dbReference type="AlphaFoldDB" id="A0A811LB47"/>
<dbReference type="GO" id="GO:0022841">
    <property type="term" value="F:potassium ion leak channel activity"/>
    <property type="evidence" value="ECO:0007669"/>
    <property type="project" value="TreeGrafter"/>
</dbReference>
<feature type="compositionally biased region" description="Polar residues" evidence="8">
    <location>
        <begin position="534"/>
        <end position="549"/>
    </location>
</feature>
<feature type="transmembrane region" description="Helical" evidence="9">
    <location>
        <begin position="129"/>
        <end position="150"/>
    </location>
</feature>
<dbReference type="PANTHER" id="PTHR11003">
    <property type="entry name" value="POTASSIUM CHANNEL, SUBFAMILY K"/>
    <property type="match status" value="1"/>
</dbReference>
<dbReference type="Pfam" id="PF07885">
    <property type="entry name" value="Ion_trans_2"/>
    <property type="match status" value="1"/>
</dbReference>
<evidence type="ECO:0000256" key="8">
    <source>
        <dbReference type="SAM" id="MobiDB-lite"/>
    </source>
</evidence>
<gene>
    <name evidence="11" type="ORF">BOKJ2_LOCUS11233</name>
</gene>
<evidence type="ECO:0000256" key="2">
    <source>
        <dbReference type="ARBA" id="ARBA00022448"/>
    </source>
</evidence>
<feature type="domain" description="Potassium channel" evidence="10">
    <location>
        <begin position="81"/>
        <end position="155"/>
    </location>
</feature>
<dbReference type="EMBL" id="CAJFDH010000005">
    <property type="protein sequence ID" value="CAD5224747.1"/>
    <property type="molecule type" value="Genomic_DNA"/>
</dbReference>
<feature type="compositionally biased region" description="Basic and acidic residues" evidence="8">
    <location>
        <begin position="524"/>
        <end position="533"/>
    </location>
</feature>
<comment type="subcellular location">
    <subcellularLocation>
        <location evidence="1">Membrane</location>
        <topology evidence="1">Multi-pass membrane protein</topology>
    </subcellularLocation>
</comment>
<sequence length="549" mass="61808">MTSFMASVRGGVILGEVWYCFGRAIYNLSINPLGGFVTHEDNDVESGKPPGILKKPQDQQSIQEPIYKKSGEYPIPLALTILALWIALSAAMFCLWEHEWGYLTSVYFFFVSISTVGLGDVVPTKPDMMLVNFFLILIGLALLSMCINLIQDYIEKLIEQLLEQYIEEIEKMAQIVTTDDVQHEEAKPFEVGMTDMLTVPLTTMTEHPYQHSIVRSAKDWVAEKIVGNVLMNRLDPHHSSSDSSEEEDDVTRKSSDTTSQHTKDDAVSRASVKTQRKARARALQRQAMFGYNLPTLRAIQAIETVKMRTDIHGDFKSRMFAKFATNSRWNKIVDVQPPTPQTKMVSFSVQTSPIQERDRRRPNRVDFGVGLGSMDSFSSNSRKNGPDSSTKSFDIDSLCSSAYNDVVFGPYTTDSIPQFPTDTKNSLSTPGSPKTPTILLNRSSDSPMGSRDVPIKLPHRRYSTSNCLEPTGRLGVAAHAQMPFRRCPSCYENFNRKEAPNEEQTMKRIREFCGIMPADFLKPHTETNDERLNHQSNVPKRSSLHLSPT</sequence>
<evidence type="ECO:0000313" key="12">
    <source>
        <dbReference type="Proteomes" id="UP000614601"/>
    </source>
</evidence>
<evidence type="ECO:0000256" key="7">
    <source>
        <dbReference type="ARBA" id="ARBA00023303"/>
    </source>
</evidence>
<evidence type="ECO:0000256" key="6">
    <source>
        <dbReference type="ARBA" id="ARBA00023136"/>
    </source>
</evidence>
<keyword evidence="7" id="KW-0407">Ion channel</keyword>
<dbReference type="GO" id="GO:0030322">
    <property type="term" value="P:stabilization of membrane potential"/>
    <property type="evidence" value="ECO:0007669"/>
    <property type="project" value="TreeGrafter"/>
</dbReference>
<feature type="region of interest" description="Disordered" evidence="8">
    <location>
        <begin position="415"/>
        <end position="455"/>
    </location>
</feature>
<feature type="transmembrane region" description="Helical" evidence="9">
    <location>
        <begin position="102"/>
        <end position="122"/>
    </location>
</feature>
<keyword evidence="4 9" id="KW-1133">Transmembrane helix</keyword>
<keyword evidence="12" id="KW-1185">Reference proteome</keyword>
<dbReference type="SUPFAM" id="SSF81324">
    <property type="entry name" value="Voltage-gated potassium channels"/>
    <property type="match status" value="1"/>
</dbReference>
<comment type="caution">
    <text evidence="11">The sequence shown here is derived from an EMBL/GenBank/DDBJ whole genome shotgun (WGS) entry which is preliminary data.</text>
</comment>
<evidence type="ECO:0000256" key="3">
    <source>
        <dbReference type="ARBA" id="ARBA00022692"/>
    </source>
</evidence>
<dbReference type="OrthoDB" id="297496at2759"/>
<evidence type="ECO:0000256" key="5">
    <source>
        <dbReference type="ARBA" id="ARBA00023065"/>
    </source>
</evidence>
<dbReference type="EMBL" id="CAJFCW020000005">
    <property type="protein sequence ID" value="CAG9120155.1"/>
    <property type="molecule type" value="Genomic_DNA"/>
</dbReference>
<dbReference type="Gene3D" id="1.10.287.70">
    <property type="match status" value="1"/>
</dbReference>
<dbReference type="Proteomes" id="UP000783686">
    <property type="component" value="Unassembled WGS sequence"/>
</dbReference>
<evidence type="ECO:0000256" key="4">
    <source>
        <dbReference type="ARBA" id="ARBA00022989"/>
    </source>
</evidence>
<dbReference type="GO" id="GO:0005886">
    <property type="term" value="C:plasma membrane"/>
    <property type="evidence" value="ECO:0007669"/>
    <property type="project" value="TreeGrafter"/>
</dbReference>
<feature type="region of interest" description="Disordered" evidence="8">
    <location>
        <begin position="233"/>
        <end position="279"/>
    </location>
</feature>
<dbReference type="InterPro" id="IPR013099">
    <property type="entry name" value="K_chnl_dom"/>
</dbReference>
<dbReference type="GO" id="GO:0015271">
    <property type="term" value="F:outward rectifier potassium channel activity"/>
    <property type="evidence" value="ECO:0007669"/>
    <property type="project" value="TreeGrafter"/>
</dbReference>
<evidence type="ECO:0000256" key="9">
    <source>
        <dbReference type="SAM" id="Phobius"/>
    </source>
</evidence>
<dbReference type="Proteomes" id="UP000614601">
    <property type="component" value="Unassembled WGS sequence"/>
</dbReference>